<dbReference type="KEGG" id="mfol:DXT68_02645"/>
<reference evidence="2 3" key="1">
    <citation type="submission" date="2015-02" db="EMBL/GenBank/DDBJ databases">
        <title>Draft genome sequences of ten Microbacterium spp. with emphasis on heavy metal contaminated environments.</title>
        <authorList>
            <person name="Corretto E."/>
        </authorList>
    </citation>
    <scope>NUCLEOTIDE SEQUENCE [LARGE SCALE GENOMIC DNA]</scope>
    <source>
        <strain evidence="2 3">DSM 12966</strain>
    </source>
</reference>
<proteinExistence type="predicted"/>
<feature type="domain" description="SIP-like Rossmann fold" evidence="1">
    <location>
        <begin position="20"/>
        <end position="113"/>
    </location>
</feature>
<keyword evidence="3" id="KW-1185">Reference proteome</keyword>
<evidence type="ECO:0000313" key="2">
    <source>
        <dbReference type="EMBL" id="KJL19313.1"/>
    </source>
</evidence>
<name>A0A0F0KEN4_9MICO</name>
<evidence type="ECO:0000313" key="3">
    <source>
        <dbReference type="Proteomes" id="UP000033572"/>
    </source>
</evidence>
<protein>
    <submittedName>
        <fullName evidence="2">Siderophore-interacting protein</fullName>
    </submittedName>
</protein>
<dbReference type="InterPro" id="IPR039261">
    <property type="entry name" value="FNR_nucleotide-bd"/>
</dbReference>
<accession>A0A0F0KEN4</accession>
<dbReference type="Proteomes" id="UP000033572">
    <property type="component" value="Unassembled WGS sequence"/>
</dbReference>
<dbReference type="Gene3D" id="3.40.50.80">
    <property type="entry name" value="Nucleotide-binding domain of ferredoxin-NADP reductase (FNR) module"/>
    <property type="match status" value="1"/>
</dbReference>
<evidence type="ECO:0000259" key="1">
    <source>
        <dbReference type="Pfam" id="PF04954"/>
    </source>
</evidence>
<comment type="caution">
    <text evidence="2">The sequence shown here is derived from an EMBL/GenBank/DDBJ whole genome shotgun (WGS) entry which is preliminary data.</text>
</comment>
<organism evidence="2 3">
    <name type="scientific">Microbacterium foliorum</name>
    <dbReference type="NCBI Taxonomy" id="104336"/>
    <lineage>
        <taxon>Bacteria</taxon>
        <taxon>Bacillati</taxon>
        <taxon>Actinomycetota</taxon>
        <taxon>Actinomycetes</taxon>
        <taxon>Micrococcales</taxon>
        <taxon>Microbacteriaceae</taxon>
        <taxon>Microbacterium</taxon>
    </lineage>
</organism>
<dbReference type="RefSeq" id="WP_045254909.1">
    <property type="nucleotide sequence ID" value="NZ_CAKKLS010000050.1"/>
</dbReference>
<gene>
    <name evidence="2" type="ORF">RN50_02598</name>
</gene>
<dbReference type="Pfam" id="PF04954">
    <property type="entry name" value="SIP"/>
    <property type="match status" value="1"/>
</dbReference>
<sequence>MTTACEHLEDPDWETIEGVVLIAGDSSDAAAIAAVTARLPWDAEGVVLIEAAARVQFRHIDVPEGVSVRWLLRGDGARQHAKGERLANAVHSWCVEWTCAEPPLQWTVWLGAHTPAHVARMARSLLGVAN</sequence>
<dbReference type="EMBL" id="JYIU01000045">
    <property type="protein sequence ID" value="KJL19313.1"/>
    <property type="molecule type" value="Genomic_DNA"/>
</dbReference>
<dbReference type="PATRIC" id="fig|104336.4.peg.2643"/>
<dbReference type="GeneID" id="94443276"/>
<dbReference type="InterPro" id="IPR007037">
    <property type="entry name" value="SIP_rossman_dom"/>
</dbReference>
<dbReference type="AlphaFoldDB" id="A0A0F0KEN4"/>